<evidence type="ECO:0000259" key="15">
    <source>
        <dbReference type="Pfam" id="PF18076"/>
    </source>
</evidence>
<dbReference type="InterPro" id="IPR029062">
    <property type="entry name" value="Class_I_gatase-like"/>
</dbReference>
<evidence type="ECO:0000256" key="4">
    <source>
        <dbReference type="ARBA" id="ARBA00022598"/>
    </source>
</evidence>
<dbReference type="GO" id="GO:0046872">
    <property type="term" value="F:metal ion binding"/>
    <property type="evidence" value="ECO:0007669"/>
    <property type="project" value="UniProtKB-KW"/>
</dbReference>
<reference evidence="21" key="1">
    <citation type="submission" date="2021-01" db="EMBL/GenBank/DDBJ databases">
        <authorList>
            <person name="Corre E."/>
            <person name="Pelletier E."/>
            <person name="Niang G."/>
            <person name="Scheremetjew M."/>
            <person name="Finn R."/>
            <person name="Kale V."/>
            <person name="Holt S."/>
            <person name="Cochrane G."/>
            <person name="Meng A."/>
            <person name="Brown T."/>
            <person name="Cohen L."/>
        </authorList>
    </citation>
    <scope>NUCLEOTIDE SEQUENCE</scope>
    <source>
        <strain evidence="21">SAG 36.94</strain>
    </source>
</reference>
<evidence type="ECO:0000256" key="2">
    <source>
        <dbReference type="ARBA" id="ARBA00008608"/>
    </source>
</evidence>
<dbReference type="Pfam" id="PF22689">
    <property type="entry name" value="FGAR-AT_PurM_N-like"/>
    <property type="match status" value="1"/>
</dbReference>
<evidence type="ECO:0000313" key="24">
    <source>
        <dbReference type="EMBL" id="CAD9223166.1"/>
    </source>
</evidence>
<keyword evidence="6" id="KW-0547">Nucleotide-binding</keyword>
<feature type="domain" description="Phosphoribosylformylglycinamidine synthase linker" evidence="14">
    <location>
        <begin position="228"/>
        <end position="277"/>
    </location>
</feature>
<proteinExistence type="inferred from homology"/>
<dbReference type="GO" id="GO:0005524">
    <property type="term" value="F:ATP binding"/>
    <property type="evidence" value="ECO:0007669"/>
    <property type="project" value="UniProtKB-KW"/>
</dbReference>
<dbReference type="Gene3D" id="1.10.8.750">
    <property type="entry name" value="Phosphoribosylformylglycinamidine synthase, linker domain"/>
    <property type="match status" value="1"/>
</dbReference>
<dbReference type="InterPro" id="IPR055181">
    <property type="entry name" value="FGAR-AT_PurM_N-like"/>
</dbReference>
<dbReference type="NCBIfam" id="TIGR01735">
    <property type="entry name" value="FGAM_synt"/>
    <property type="match status" value="1"/>
</dbReference>
<comment type="similarity">
    <text evidence="2">In the N-terminal section; belongs to the FGAMS family.</text>
</comment>
<accession>A0A6T6B340</accession>
<evidence type="ECO:0000313" key="23">
    <source>
        <dbReference type="EMBL" id="CAD9223164.1"/>
    </source>
</evidence>
<evidence type="ECO:0000256" key="11">
    <source>
        <dbReference type="ARBA" id="ARBA00029823"/>
    </source>
</evidence>
<comment type="pathway">
    <text evidence="1">Purine metabolism; IMP biosynthesis via de novo pathway; 5-amino-1-(5-phospho-D-ribosyl)imidazole from N(2)-formyl-N(1)-(5-phospho-D-ribosyl)glycinamide: step 1/2.</text>
</comment>
<dbReference type="EC" id="6.3.5.3" evidence="3"/>
<dbReference type="Pfam" id="PF18076">
    <property type="entry name" value="FGAR-AT_N"/>
    <property type="match status" value="1"/>
</dbReference>
<evidence type="ECO:0000313" key="20">
    <source>
        <dbReference type="EMBL" id="CAD9223154.1"/>
    </source>
</evidence>
<dbReference type="Pfam" id="PF02769">
    <property type="entry name" value="AIRS_C"/>
    <property type="match status" value="2"/>
</dbReference>
<keyword evidence="4" id="KW-0436">Ligase</keyword>
<dbReference type="GO" id="GO:0004642">
    <property type="term" value="F:phosphoribosylformylglycinamidine synthase activity"/>
    <property type="evidence" value="ECO:0007669"/>
    <property type="project" value="UniProtKB-EC"/>
</dbReference>
<dbReference type="EMBL" id="HBGH01001370">
    <property type="protein sequence ID" value="CAD9223138.1"/>
    <property type="molecule type" value="Transcribed_RNA"/>
</dbReference>
<dbReference type="NCBIfam" id="NF003672">
    <property type="entry name" value="PRK05297.1"/>
    <property type="match status" value="1"/>
</dbReference>
<dbReference type="InterPro" id="IPR010918">
    <property type="entry name" value="PurM-like_C_dom"/>
</dbReference>
<dbReference type="EMBL" id="HBGH01001369">
    <property type="protein sequence ID" value="CAD9223126.1"/>
    <property type="molecule type" value="Transcribed_RNA"/>
</dbReference>
<evidence type="ECO:0000259" key="16">
    <source>
        <dbReference type="Pfam" id="PF22689"/>
    </source>
</evidence>
<dbReference type="UniPathway" id="UPA00074">
    <property type="reaction ID" value="UER00128"/>
</dbReference>
<dbReference type="InterPro" id="IPR036676">
    <property type="entry name" value="PurM-like_C_sf"/>
</dbReference>
<evidence type="ECO:0000259" key="13">
    <source>
        <dbReference type="Pfam" id="PF02769"/>
    </source>
</evidence>
<dbReference type="FunFam" id="3.90.650.10:FF:000024">
    <property type="entry name" value="Phosphoribosylformylglycinamidine synthase"/>
    <property type="match status" value="1"/>
</dbReference>
<dbReference type="CDD" id="cd01740">
    <property type="entry name" value="GATase1_FGAR_AT"/>
    <property type="match status" value="1"/>
</dbReference>
<dbReference type="Gene3D" id="3.40.50.880">
    <property type="match status" value="1"/>
</dbReference>
<evidence type="ECO:0000256" key="1">
    <source>
        <dbReference type="ARBA" id="ARBA00004920"/>
    </source>
</evidence>
<evidence type="ECO:0000256" key="5">
    <source>
        <dbReference type="ARBA" id="ARBA00022723"/>
    </source>
</evidence>
<evidence type="ECO:0000313" key="21">
    <source>
        <dbReference type="EMBL" id="CAD9223160.1"/>
    </source>
</evidence>
<dbReference type="InterPro" id="IPR036921">
    <property type="entry name" value="PurM-like_N_sf"/>
</dbReference>
<dbReference type="InterPro" id="IPR040707">
    <property type="entry name" value="FGAR-AT_N"/>
</dbReference>
<gene>
    <name evidence="17" type="ORF">CCAE0312_LOCUS683</name>
    <name evidence="18" type="ORF">CCAE0312_LOCUS684</name>
    <name evidence="19" type="ORF">CCAE0312_LOCUS685</name>
    <name evidence="20" type="ORF">CCAE0312_LOCUS687</name>
    <name evidence="21" type="ORF">CCAE0312_LOCUS688</name>
    <name evidence="22" type="ORF">CCAE0312_LOCUS689</name>
    <name evidence="23" type="ORF">CCAE0312_LOCUS690</name>
    <name evidence="24" type="ORF">CCAE0312_LOCUS691</name>
</gene>
<dbReference type="InterPro" id="IPR036604">
    <property type="entry name" value="PurS-like_sf"/>
</dbReference>
<dbReference type="SMART" id="SM01211">
    <property type="entry name" value="GATase_5"/>
    <property type="match status" value="1"/>
</dbReference>
<keyword evidence="7" id="KW-0658">Purine biosynthesis</keyword>
<dbReference type="Gene3D" id="3.90.650.10">
    <property type="entry name" value="PurM-like C-terminal domain"/>
    <property type="match status" value="2"/>
</dbReference>
<evidence type="ECO:0000256" key="7">
    <source>
        <dbReference type="ARBA" id="ARBA00022755"/>
    </source>
</evidence>
<dbReference type="SUPFAM" id="SSF109736">
    <property type="entry name" value="FGAM synthase PurL, linker domain"/>
    <property type="match status" value="1"/>
</dbReference>
<dbReference type="Pfam" id="PF13507">
    <property type="entry name" value="GATase_5"/>
    <property type="match status" value="1"/>
</dbReference>
<dbReference type="Pfam" id="PF18072">
    <property type="entry name" value="FGAR-AT_linker"/>
    <property type="match status" value="1"/>
</dbReference>
<dbReference type="GO" id="GO:0006189">
    <property type="term" value="P:'de novo' IMP biosynthetic process"/>
    <property type="evidence" value="ECO:0007669"/>
    <property type="project" value="UniProtKB-UniPathway"/>
</dbReference>
<dbReference type="EMBL" id="HBGH01001373">
    <property type="protein sequence ID" value="CAD9223160.1"/>
    <property type="molecule type" value="Transcribed_RNA"/>
</dbReference>
<dbReference type="PROSITE" id="PS51273">
    <property type="entry name" value="GATASE_TYPE_1"/>
    <property type="match status" value="1"/>
</dbReference>
<keyword evidence="8" id="KW-0067">ATP-binding</keyword>
<dbReference type="EMBL" id="HBGH01001375">
    <property type="protein sequence ID" value="CAD9223164.1"/>
    <property type="molecule type" value="Transcribed_RNA"/>
</dbReference>
<sequence>MQDVAFGLVVCWPQRSEGGCRFVSRTTRRRCYCGGGRAGTRRELPSATATAPSLGTLQIRRFFRPAEELPGFWRGRPGIVRREDCFYVGVQGQWTDKNEEILKWLLAETWEPNRLTWDSQLGGGVGRIIEVGPRLNFQTAWCSNAVSICRACGLAGVVRLERSRRYHLTLPEDAVDADYDSWIAVLASEVHDRMTEQVYSTPLQSFDSGLRPAPTISVDLLRRGRSALEDMNDILGLGLDERDVEYYLALFREDLKRNPTDVELFDLAQSNSEHSRHWFFKGKLVIDGEPVPEKHLFDIVRQPLLVNRNNSVVAFADNSSTIRGFGPLSALISADPRGCSSLQPADMDYDLLFTAETHNFPTGVAPFPGAETGVGGRLRDTAATGKGSLAIAGTAGYSVGHLHIPGYSLEWEDSSDFLYPDNLATPLSIIVQASNGASDYGNKFGEPLICGFTRSLGIREPWSGIRREYVKPIMFSGGFGMILHSHSDKCGPEIGDVVVKVGGPAYRIGLGGGAASSMVQGDNRSELDFNAVQRGDAEMEQKVYRVLRSCVELGNQNPIISLHDQGAGGNCNVIKELIYPCGATIDLRQILVGDESLSALEIWGAEYQEQFGLLLRQGSVPLFQSLCERENVEMTQVGVIDGSGRVVVWDSVQDMNVVDLELEKVLGDLPQKVYEDKRAGRPPKLTTEVSDSLVEALGRVLRLLSVGSKRFLTTKVDRSVTGLVARQQCVGPLYLPLADCAIVCLSHLERCGGATAIGERPSLSLLDPAAMARMSTGEMVLNLAAARVTKLQDIKCEGNWMWPAKLQHEAAAMYDAAVALRNLLIELGIAIDGGKDSVSMAARCPTPDDGVEVSRAPGTLVMSGYCTCPDVTVVQTPDLKSPGSSVVLHIDIARGKRRTGGSALDQVYGILNTECPDLDVANDLKTAFEFLQTLYDAGSVLSYHDVSEGGLITALLEMGFAGNCGLDININSSELGVSALSCLFAEELGFLIEVGMSQLASVEQACAKAKLDCRAVAITRTDSKVLVRDEQQLIMEHDIRALRDQWEETSFQLERLQANPICVESEQSGLFDRRGFRFLSTFQPRRTDEYIMNSHRKPRVAIIREEGSNGDREMAAAFHLAGFEPWDVCVRDIASGRVDLSLFRGAAFVGGFSFADVFDSAKGWSGGILYQEKTRIEMERFLSRPDTFSLGVCNGCQLLTLLGVVPGGTLLGLRPDEQPRFVRNESGRYESRFSTIKILSSPSIFLRSMEGSSLGVWISHGEGRAFFPSQSILGEVLSQNLAPLRYVDESDQVTVRYPLNPNGSTEGIAALCSPDGRHLAMMPHPERTVQLWNWPYLPLELAGAWPVSPWLRLFQNAFVWCNSVHKTA</sequence>
<dbReference type="SUPFAM" id="SSF56042">
    <property type="entry name" value="PurM C-terminal domain-like"/>
    <property type="match status" value="2"/>
</dbReference>
<evidence type="ECO:0000256" key="6">
    <source>
        <dbReference type="ARBA" id="ARBA00022741"/>
    </source>
</evidence>
<dbReference type="FunFam" id="1.10.8.750:FF:000001">
    <property type="entry name" value="Putative phosphoribosylformylglycinamidine synthase"/>
    <property type="match status" value="1"/>
</dbReference>
<keyword evidence="10" id="KW-0315">Glutamine amidotransferase</keyword>
<dbReference type="SUPFAM" id="SSF82697">
    <property type="entry name" value="PurS-like"/>
    <property type="match status" value="1"/>
</dbReference>
<keyword evidence="9" id="KW-0460">Magnesium</keyword>
<dbReference type="Gene3D" id="3.30.1330.10">
    <property type="entry name" value="PurM-like, N-terminal domain"/>
    <property type="match status" value="2"/>
</dbReference>
<dbReference type="InterPro" id="IPR010073">
    <property type="entry name" value="PurL_large"/>
</dbReference>
<dbReference type="HAMAP" id="MF_00419">
    <property type="entry name" value="PurL_1"/>
    <property type="match status" value="1"/>
</dbReference>
<dbReference type="InterPro" id="IPR041609">
    <property type="entry name" value="PurL_linker"/>
</dbReference>
<dbReference type="EMBL" id="HBGH01001372">
    <property type="protein sequence ID" value="CAD9223154.1"/>
    <property type="molecule type" value="Transcribed_RNA"/>
</dbReference>
<dbReference type="EMBL" id="HBGH01001376">
    <property type="protein sequence ID" value="CAD9223166.1"/>
    <property type="molecule type" value="Transcribed_RNA"/>
</dbReference>
<dbReference type="CDD" id="cd02204">
    <property type="entry name" value="PurL_repeat2"/>
    <property type="match status" value="1"/>
</dbReference>
<feature type="domain" description="Phosphoribosylformylglycinamidine synthase N-terminal" evidence="15">
    <location>
        <begin position="85"/>
        <end position="201"/>
    </location>
</feature>
<organism evidence="21">
    <name type="scientific">Compsopogon caeruleus</name>
    <dbReference type="NCBI Taxonomy" id="31354"/>
    <lineage>
        <taxon>Eukaryota</taxon>
        <taxon>Rhodophyta</taxon>
        <taxon>Compsopogonophyceae</taxon>
        <taxon>Compsopogonales</taxon>
        <taxon>Compsopogonaceae</taxon>
        <taxon>Compsopogon</taxon>
    </lineage>
</organism>
<keyword evidence="5" id="KW-0479">Metal-binding</keyword>
<evidence type="ECO:0000256" key="10">
    <source>
        <dbReference type="ARBA" id="ARBA00022962"/>
    </source>
</evidence>
<dbReference type="PANTHER" id="PTHR10099">
    <property type="entry name" value="PHOSPHORIBOSYLFORMYLGLYCINAMIDINE SYNTHASE"/>
    <property type="match status" value="1"/>
</dbReference>
<evidence type="ECO:0000256" key="3">
    <source>
        <dbReference type="ARBA" id="ARBA00012747"/>
    </source>
</evidence>
<evidence type="ECO:0000256" key="9">
    <source>
        <dbReference type="ARBA" id="ARBA00022842"/>
    </source>
</evidence>
<evidence type="ECO:0000256" key="8">
    <source>
        <dbReference type="ARBA" id="ARBA00022840"/>
    </source>
</evidence>
<evidence type="ECO:0000256" key="12">
    <source>
        <dbReference type="ARBA" id="ARBA00032632"/>
    </source>
</evidence>
<dbReference type="SUPFAM" id="SSF55326">
    <property type="entry name" value="PurM N-terminal domain-like"/>
    <property type="match status" value="2"/>
</dbReference>
<name>A0A6T6B340_9RHOD</name>
<feature type="domain" description="FGAR-AT PurM N-terminal-like" evidence="16">
    <location>
        <begin position="708"/>
        <end position="866"/>
    </location>
</feature>
<dbReference type="EMBL" id="HBGH01001368">
    <property type="protein sequence ID" value="CAD9223115.1"/>
    <property type="molecule type" value="Transcribed_RNA"/>
</dbReference>
<dbReference type="SUPFAM" id="SSF52317">
    <property type="entry name" value="Class I glutamine amidotransferase-like"/>
    <property type="match status" value="1"/>
</dbReference>
<dbReference type="EMBL" id="HBGH01001374">
    <property type="protein sequence ID" value="CAD9223162.1"/>
    <property type="molecule type" value="Transcribed_RNA"/>
</dbReference>
<evidence type="ECO:0000259" key="14">
    <source>
        <dbReference type="Pfam" id="PF18072"/>
    </source>
</evidence>
<feature type="domain" description="PurM-like C-terminal" evidence="13">
    <location>
        <begin position="494"/>
        <end position="648"/>
    </location>
</feature>
<feature type="domain" description="PurM-like C-terminal" evidence="13">
    <location>
        <begin position="897"/>
        <end position="1017"/>
    </location>
</feature>
<protein>
    <recommendedName>
        <fullName evidence="3">phosphoribosylformylglycinamidine synthase</fullName>
        <ecNumber evidence="3">6.3.5.3</ecNumber>
    </recommendedName>
    <alternativeName>
        <fullName evidence="12">Formylglycinamide ribonucleotide amidotransferase</fullName>
    </alternativeName>
    <alternativeName>
        <fullName evidence="11">Formylglycinamide ribotide amidotransferase</fullName>
    </alternativeName>
</protein>
<evidence type="ECO:0000313" key="22">
    <source>
        <dbReference type="EMBL" id="CAD9223162.1"/>
    </source>
</evidence>
<evidence type="ECO:0000313" key="18">
    <source>
        <dbReference type="EMBL" id="CAD9223126.1"/>
    </source>
</evidence>
<evidence type="ECO:0000313" key="19">
    <source>
        <dbReference type="EMBL" id="CAD9223138.1"/>
    </source>
</evidence>
<dbReference type="GO" id="GO:0005737">
    <property type="term" value="C:cytoplasm"/>
    <property type="evidence" value="ECO:0007669"/>
    <property type="project" value="TreeGrafter"/>
</dbReference>
<dbReference type="CDD" id="cd02203">
    <property type="entry name" value="PurL_repeat1"/>
    <property type="match status" value="1"/>
</dbReference>
<dbReference type="PANTHER" id="PTHR10099:SF1">
    <property type="entry name" value="PHOSPHORIBOSYLFORMYLGLYCINAMIDINE SYNTHASE"/>
    <property type="match status" value="1"/>
</dbReference>
<evidence type="ECO:0000313" key="17">
    <source>
        <dbReference type="EMBL" id="CAD9223115.1"/>
    </source>
</evidence>